<dbReference type="SUPFAM" id="SSF57716">
    <property type="entry name" value="Glucocorticoid receptor-like (DNA-binding domain)"/>
    <property type="match status" value="1"/>
</dbReference>
<feature type="compositionally biased region" description="Polar residues" evidence="14">
    <location>
        <begin position="223"/>
        <end position="237"/>
    </location>
</feature>
<dbReference type="FunFam" id="3.30.160.60:FF:000110">
    <property type="entry name" value="Zinc finger protein-like"/>
    <property type="match status" value="1"/>
</dbReference>
<feature type="domain" description="C2H2-type" evidence="15">
    <location>
        <begin position="495"/>
        <end position="522"/>
    </location>
</feature>
<dbReference type="InterPro" id="IPR013087">
    <property type="entry name" value="Znf_C2H2_type"/>
</dbReference>
<evidence type="ECO:0000256" key="6">
    <source>
        <dbReference type="ARBA" id="ARBA00022833"/>
    </source>
</evidence>
<comment type="similarity">
    <text evidence="11">Belongs to the snail C2H2-type zinc-finger protein family.</text>
</comment>
<dbReference type="AlphaFoldDB" id="A0A9N9X9U7"/>
<feature type="region of interest" description="Disordered" evidence="14">
    <location>
        <begin position="344"/>
        <end position="373"/>
    </location>
</feature>
<keyword evidence="7" id="KW-0805">Transcription regulation</keyword>
<comment type="similarity">
    <text evidence="2">Belongs to the krueppel C2H2-type zinc-finger protein family.</text>
</comment>
<dbReference type="FunFam" id="3.30.160.60:FF:000202">
    <property type="entry name" value="Zinc finger protein 574"/>
    <property type="match status" value="1"/>
</dbReference>
<dbReference type="Gene3D" id="3.40.1800.20">
    <property type="match status" value="1"/>
</dbReference>
<dbReference type="InterPro" id="IPR012934">
    <property type="entry name" value="Znf_AD"/>
</dbReference>
<dbReference type="Proteomes" id="UP001153709">
    <property type="component" value="Chromosome 2"/>
</dbReference>
<feature type="domain" description="C2H2-type" evidence="15">
    <location>
        <begin position="439"/>
        <end position="466"/>
    </location>
</feature>
<evidence type="ECO:0000256" key="7">
    <source>
        <dbReference type="ARBA" id="ARBA00023015"/>
    </source>
</evidence>
<dbReference type="Gene3D" id="3.30.160.60">
    <property type="entry name" value="Classic Zinc Finger"/>
    <property type="match status" value="6"/>
</dbReference>
<evidence type="ECO:0000259" key="15">
    <source>
        <dbReference type="PROSITE" id="PS50157"/>
    </source>
</evidence>
<accession>A0A9N9X9U7</accession>
<evidence type="ECO:0000256" key="4">
    <source>
        <dbReference type="ARBA" id="ARBA00022737"/>
    </source>
</evidence>
<proteinExistence type="inferred from homology"/>
<evidence type="ECO:0000256" key="9">
    <source>
        <dbReference type="ARBA" id="ARBA00023163"/>
    </source>
</evidence>
<evidence type="ECO:0000256" key="11">
    <source>
        <dbReference type="ARBA" id="ARBA00037948"/>
    </source>
</evidence>
<dbReference type="PROSITE" id="PS00028">
    <property type="entry name" value="ZINC_FINGER_C2H2_1"/>
    <property type="match status" value="7"/>
</dbReference>
<dbReference type="InterPro" id="IPR050527">
    <property type="entry name" value="Snail/Krueppel_Znf"/>
</dbReference>
<evidence type="ECO:0000256" key="8">
    <source>
        <dbReference type="ARBA" id="ARBA00023125"/>
    </source>
</evidence>
<feature type="compositionally biased region" description="Acidic residues" evidence="14">
    <location>
        <begin position="311"/>
        <end position="322"/>
    </location>
</feature>
<feature type="region of interest" description="Disordered" evidence="14">
    <location>
        <begin position="290"/>
        <end position="323"/>
    </location>
</feature>
<evidence type="ECO:0000313" key="17">
    <source>
        <dbReference type="EMBL" id="CAG9830585.1"/>
    </source>
</evidence>
<feature type="domain" description="C2H2-type" evidence="15">
    <location>
        <begin position="523"/>
        <end position="550"/>
    </location>
</feature>
<evidence type="ECO:0000256" key="12">
    <source>
        <dbReference type="PROSITE-ProRule" id="PRU00042"/>
    </source>
</evidence>
<name>A0A9N9X9U7_DIABA</name>
<feature type="compositionally biased region" description="Polar residues" evidence="14">
    <location>
        <begin position="298"/>
        <end position="310"/>
    </location>
</feature>
<dbReference type="Pfam" id="PF00096">
    <property type="entry name" value="zf-C2H2"/>
    <property type="match status" value="3"/>
</dbReference>
<evidence type="ECO:0000313" key="18">
    <source>
        <dbReference type="Proteomes" id="UP001153709"/>
    </source>
</evidence>
<evidence type="ECO:0000256" key="3">
    <source>
        <dbReference type="ARBA" id="ARBA00022723"/>
    </source>
</evidence>
<dbReference type="OrthoDB" id="8113227at2759"/>
<feature type="binding site" evidence="13">
    <location>
        <position position="73"/>
    </location>
    <ligand>
        <name>Zn(2+)</name>
        <dbReference type="ChEBI" id="CHEBI:29105"/>
    </ligand>
</feature>
<dbReference type="SUPFAM" id="SSF57667">
    <property type="entry name" value="beta-beta-alpha zinc fingers"/>
    <property type="match status" value="5"/>
</dbReference>
<keyword evidence="9" id="KW-0804">Transcription</keyword>
<evidence type="ECO:0000256" key="1">
    <source>
        <dbReference type="ARBA" id="ARBA00004123"/>
    </source>
</evidence>
<evidence type="ECO:0000256" key="5">
    <source>
        <dbReference type="ARBA" id="ARBA00022771"/>
    </source>
</evidence>
<dbReference type="GO" id="GO:0005634">
    <property type="term" value="C:nucleus"/>
    <property type="evidence" value="ECO:0007669"/>
    <property type="project" value="UniProtKB-SubCell"/>
</dbReference>
<evidence type="ECO:0000256" key="10">
    <source>
        <dbReference type="ARBA" id="ARBA00023242"/>
    </source>
</evidence>
<sequence>MPRPRNVYQEGTKLKSMCRVCLTQSKNVMYKLTDYMESSNIPDVETYLDALQKTTFSEVKIEDNYPESICPVCVSMLKMCHQFITQFEESQRKLELMFKKSSVAYFDSEKLQEDKVVEAISLARKQANYKESNVQIIIKNEKYSLNDLIVVEDPESEEHNYEGFMSKLGKELSASVINPSDEEAFNSDKVENIKIEVEDVDYEIEHLENEFNTVKERSDSHTETISSNDESLDTSELQKGNNACEIIFETDKETNDSQGQIGDINGIIENGRVEFIIEDFINIDGDTEECDNVEENTEGSVETNSDATSEAQEDEGNEESDSENFALEHIDILDKDTIESLIIDRGENEDNLEETSQPRRRGRKRRIPDTPRDEFEQEINFPCGICKKIFSSQRALKNHIKRTHIGANDQAFTCEICGHISGTKSKFVTHKLRHSEKQFKCKLCDKAYSTKAHLKVHMSIHENNRPFLCNVCGKDFNYANALTYHMRLHTGEKNYHCEYCPKRFRMINSLNRHVRTHTGEKPYRCQFCGRQFSSKGEVVCHEYTHTGYRPYHCIYCKKGFSKTHNLKIHLLSHRGPHQCNFCNRCFIEPNILNMHLKIAHKDQLTDGNQDYENSESNEGSQDEAFPEYFEFVQTEGDEDFSGSILGD</sequence>
<organism evidence="17 18">
    <name type="scientific">Diabrotica balteata</name>
    <name type="common">Banded cucumber beetle</name>
    <dbReference type="NCBI Taxonomy" id="107213"/>
    <lineage>
        <taxon>Eukaryota</taxon>
        <taxon>Metazoa</taxon>
        <taxon>Ecdysozoa</taxon>
        <taxon>Arthropoda</taxon>
        <taxon>Hexapoda</taxon>
        <taxon>Insecta</taxon>
        <taxon>Pterygota</taxon>
        <taxon>Neoptera</taxon>
        <taxon>Endopterygota</taxon>
        <taxon>Coleoptera</taxon>
        <taxon>Polyphaga</taxon>
        <taxon>Cucujiformia</taxon>
        <taxon>Chrysomeloidea</taxon>
        <taxon>Chrysomelidae</taxon>
        <taxon>Galerucinae</taxon>
        <taxon>Diabroticina</taxon>
        <taxon>Diabroticites</taxon>
        <taxon>Diabrotica</taxon>
    </lineage>
</organism>
<keyword evidence="5 12" id="KW-0863">Zinc-finger</keyword>
<feature type="region of interest" description="Disordered" evidence="14">
    <location>
        <begin position="215"/>
        <end position="237"/>
    </location>
</feature>
<keyword evidence="8" id="KW-0238">DNA-binding</keyword>
<dbReference type="GO" id="GO:0008270">
    <property type="term" value="F:zinc ion binding"/>
    <property type="evidence" value="ECO:0007669"/>
    <property type="project" value="UniProtKB-UniRule"/>
</dbReference>
<dbReference type="GO" id="GO:0000981">
    <property type="term" value="F:DNA-binding transcription factor activity, RNA polymerase II-specific"/>
    <property type="evidence" value="ECO:0007669"/>
    <property type="project" value="TreeGrafter"/>
</dbReference>
<evidence type="ECO:0000259" key="16">
    <source>
        <dbReference type="PROSITE" id="PS51915"/>
    </source>
</evidence>
<feature type="binding site" evidence="13">
    <location>
        <position position="70"/>
    </location>
    <ligand>
        <name>Zn(2+)</name>
        <dbReference type="ChEBI" id="CHEBI:29105"/>
    </ligand>
</feature>
<feature type="binding site" evidence="13">
    <location>
        <position position="21"/>
    </location>
    <ligand>
        <name>Zn(2+)</name>
        <dbReference type="ChEBI" id="CHEBI:29105"/>
    </ligand>
</feature>
<feature type="domain" description="C2H2-type" evidence="15">
    <location>
        <begin position="551"/>
        <end position="578"/>
    </location>
</feature>
<dbReference type="SMART" id="SM00868">
    <property type="entry name" value="zf-AD"/>
    <property type="match status" value="1"/>
</dbReference>
<feature type="domain" description="C2H2-type" evidence="15">
    <location>
        <begin position="577"/>
        <end position="605"/>
    </location>
</feature>
<reference evidence="17" key="1">
    <citation type="submission" date="2022-01" db="EMBL/GenBank/DDBJ databases">
        <authorList>
            <person name="King R."/>
        </authorList>
    </citation>
    <scope>NUCLEOTIDE SEQUENCE</scope>
</reference>
<dbReference type="Pfam" id="PF13894">
    <property type="entry name" value="zf-C2H2_4"/>
    <property type="match status" value="1"/>
</dbReference>
<evidence type="ECO:0000256" key="2">
    <source>
        <dbReference type="ARBA" id="ARBA00006991"/>
    </source>
</evidence>
<keyword evidence="6 13" id="KW-0862">Zinc</keyword>
<keyword evidence="10" id="KW-0539">Nucleus</keyword>
<dbReference type="PROSITE" id="PS50157">
    <property type="entry name" value="ZINC_FINGER_C2H2_2"/>
    <property type="match status" value="7"/>
</dbReference>
<evidence type="ECO:0000256" key="14">
    <source>
        <dbReference type="SAM" id="MobiDB-lite"/>
    </source>
</evidence>
<dbReference type="PROSITE" id="PS51915">
    <property type="entry name" value="ZAD"/>
    <property type="match status" value="1"/>
</dbReference>
<dbReference type="FunFam" id="3.30.160.60:FF:001370">
    <property type="entry name" value="Zinc finger protein"/>
    <property type="match status" value="1"/>
</dbReference>
<keyword evidence="4" id="KW-0677">Repeat</keyword>
<protein>
    <submittedName>
        <fullName evidence="17">Uncharacterized protein</fullName>
    </submittedName>
</protein>
<keyword evidence="18" id="KW-1185">Reference proteome</keyword>
<dbReference type="EMBL" id="OU898277">
    <property type="protein sequence ID" value="CAG9830585.1"/>
    <property type="molecule type" value="Genomic_DNA"/>
</dbReference>
<comment type="subcellular location">
    <subcellularLocation>
        <location evidence="1">Nucleus</location>
    </subcellularLocation>
</comment>
<feature type="domain" description="C2H2-type" evidence="15">
    <location>
        <begin position="467"/>
        <end position="494"/>
    </location>
</feature>
<dbReference type="InterPro" id="IPR036236">
    <property type="entry name" value="Znf_C2H2_sf"/>
</dbReference>
<keyword evidence="3 13" id="KW-0479">Metal-binding</keyword>
<dbReference type="GO" id="GO:0000978">
    <property type="term" value="F:RNA polymerase II cis-regulatory region sequence-specific DNA binding"/>
    <property type="evidence" value="ECO:0007669"/>
    <property type="project" value="TreeGrafter"/>
</dbReference>
<gene>
    <name evidence="17" type="ORF">DIABBA_LOCUS4280</name>
</gene>
<dbReference type="Pfam" id="PF07776">
    <property type="entry name" value="zf-AD"/>
    <property type="match status" value="1"/>
</dbReference>
<dbReference type="GO" id="GO:0032502">
    <property type="term" value="P:developmental process"/>
    <property type="evidence" value="ECO:0007669"/>
    <property type="project" value="UniProtKB-ARBA"/>
</dbReference>
<feature type="domain" description="ZAD" evidence="16">
    <location>
        <begin position="16"/>
        <end position="97"/>
    </location>
</feature>
<dbReference type="SMART" id="SM00355">
    <property type="entry name" value="ZnF_C2H2"/>
    <property type="match status" value="8"/>
</dbReference>
<feature type="domain" description="C2H2-type" evidence="15">
    <location>
        <begin position="381"/>
        <end position="409"/>
    </location>
</feature>
<dbReference type="PANTHER" id="PTHR24388">
    <property type="entry name" value="ZINC FINGER PROTEIN"/>
    <property type="match status" value="1"/>
</dbReference>
<evidence type="ECO:0000256" key="13">
    <source>
        <dbReference type="PROSITE-ProRule" id="PRU01263"/>
    </source>
</evidence>
<feature type="binding site" evidence="13">
    <location>
        <position position="18"/>
    </location>
    <ligand>
        <name>Zn(2+)</name>
        <dbReference type="ChEBI" id="CHEBI:29105"/>
    </ligand>
</feature>
<dbReference type="FunFam" id="3.30.160.60:FF:000264">
    <property type="entry name" value="Zinc finger protein 236"/>
    <property type="match status" value="1"/>
</dbReference>
<dbReference type="PANTHER" id="PTHR24388:SF96">
    <property type="entry name" value="GENE, 32687-RELATED"/>
    <property type="match status" value="1"/>
</dbReference>